<gene>
    <name evidence="3" type="ORF">SIAM614_11518</name>
</gene>
<proteinExistence type="predicted"/>
<feature type="region of interest" description="Disordered" evidence="1">
    <location>
        <begin position="181"/>
        <end position="376"/>
    </location>
</feature>
<dbReference type="Pfam" id="PF04773">
    <property type="entry name" value="FecR"/>
    <property type="match status" value="1"/>
</dbReference>
<dbReference type="Proteomes" id="UP000004848">
    <property type="component" value="Unassembled WGS sequence"/>
</dbReference>
<dbReference type="AlphaFoldDB" id="A0NTJ1"/>
<evidence type="ECO:0000259" key="2">
    <source>
        <dbReference type="Pfam" id="PF04773"/>
    </source>
</evidence>
<feature type="compositionally biased region" description="Gly residues" evidence="1">
    <location>
        <begin position="328"/>
        <end position="342"/>
    </location>
</feature>
<name>A0NTJ1_ROSAI</name>
<accession>A0NTJ1</accession>
<dbReference type="RefSeq" id="WP_006934861.1">
    <property type="nucleotide sequence ID" value="NZ_AAUW01000008.1"/>
</dbReference>
<dbReference type="PANTHER" id="PTHR38731:SF3">
    <property type="entry name" value="BLL6125 PROTEIN"/>
    <property type="match status" value="1"/>
</dbReference>
<evidence type="ECO:0000256" key="1">
    <source>
        <dbReference type="SAM" id="MobiDB-lite"/>
    </source>
</evidence>
<protein>
    <recommendedName>
        <fullName evidence="2">FecR protein domain-containing protein</fullName>
    </recommendedName>
</protein>
<dbReference type="GeneID" id="68846791"/>
<dbReference type="InterPro" id="IPR006860">
    <property type="entry name" value="FecR"/>
</dbReference>
<sequence length="376" mass="36992">MHTGRAVFQFSFNSLAAERKSLTLFISALLLTLLLVPLSGGLSKAIAADWLITRLSGTVYLVAPGIEAHRARKGMALHKGYTIATRKGARVVLQRDNGSITVGPNTEFALSQYQSNDTQTTLLQRKGTIEVDVAKRGRPFFKVETPYLAAVVKGTRFSVSVRNKESQVSVRRGVVGVQDLASGQRSDVQSGQSVRSAPDKYAGLKSVGKTPAAIQQGTPGKPTFGKVQSPPSPVGKNTRQSIFGGRSNLSNNHSYGGSSGNGGNYGSGGNSNGNAAGNHGSGSGNSSGNSSDNSGSSGSSHGGSASAGASSAGASAGASSAGASAGASAGGASAGASAGNGGASANASAGGISAGASVSAGGASANVGGGSVSTGR</sequence>
<dbReference type="EMBL" id="AAUW01000008">
    <property type="protein sequence ID" value="EAV43750.1"/>
    <property type="molecule type" value="Genomic_DNA"/>
</dbReference>
<dbReference type="Gene3D" id="2.60.120.1440">
    <property type="match status" value="1"/>
</dbReference>
<feature type="compositionally biased region" description="Polar residues" evidence="1">
    <location>
        <begin position="181"/>
        <end position="195"/>
    </location>
</feature>
<dbReference type="OrthoDB" id="7210929at2"/>
<dbReference type="eggNOG" id="COG3712">
    <property type="taxonomic scope" value="Bacteria"/>
</dbReference>
<feature type="compositionally biased region" description="Low complexity" evidence="1">
    <location>
        <begin position="247"/>
        <end position="256"/>
    </location>
</feature>
<feature type="compositionally biased region" description="Low complexity" evidence="1">
    <location>
        <begin position="343"/>
        <end position="366"/>
    </location>
</feature>
<feature type="compositionally biased region" description="Gly residues" evidence="1">
    <location>
        <begin position="367"/>
        <end position="376"/>
    </location>
</feature>
<feature type="domain" description="FecR protein" evidence="2">
    <location>
        <begin position="82"/>
        <end position="175"/>
    </location>
</feature>
<evidence type="ECO:0000313" key="3">
    <source>
        <dbReference type="EMBL" id="EAV43750.1"/>
    </source>
</evidence>
<feature type="compositionally biased region" description="Gly residues" evidence="1">
    <location>
        <begin position="257"/>
        <end position="271"/>
    </location>
</feature>
<dbReference type="PANTHER" id="PTHR38731">
    <property type="entry name" value="LIPL45-RELATED LIPOPROTEIN-RELATED"/>
    <property type="match status" value="1"/>
</dbReference>
<evidence type="ECO:0000313" key="4">
    <source>
        <dbReference type="Proteomes" id="UP000004848"/>
    </source>
</evidence>
<organism evidence="3 4">
    <name type="scientific">Roseibium aggregatum (strain ATCC 25650 / DSM 13394 / JCM 20685 / NBRC 16684 / NCIMB 2208 / IAM 12614 / B1)</name>
    <name type="common">Stappia aggregata</name>
    <dbReference type="NCBI Taxonomy" id="384765"/>
    <lineage>
        <taxon>Bacteria</taxon>
        <taxon>Pseudomonadati</taxon>
        <taxon>Pseudomonadota</taxon>
        <taxon>Alphaproteobacteria</taxon>
        <taxon>Hyphomicrobiales</taxon>
        <taxon>Stappiaceae</taxon>
        <taxon>Roseibium</taxon>
    </lineage>
</organism>
<reference evidence="3 4" key="1">
    <citation type="submission" date="2006-05" db="EMBL/GenBank/DDBJ databases">
        <authorList>
            <person name="King G."/>
            <person name="Ferriera S."/>
            <person name="Johnson J."/>
            <person name="Kravitz S."/>
            <person name="Beeson K."/>
            <person name="Sutton G."/>
            <person name="Rogers Y.-H."/>
            <person name="Friedman R."/>
            <person name="Frazier M."/>
            <person name="Venter J.C."/>
        </authorList>
    </citation>
    <scope>NUCLEOTIDE SEQUENCE [LARGE SCALE GENOMIC DNA]</scope>
    <source>
        <strain evidence="4">ATCC 25650 / DSM 13394 / JCM 20685 / NBRC 16684 / NCIMB 2208 / IAM 12614 / B1</strain>
    </source>
</reference>
<feature type="compositionally biased region" description="Low complexity" evidence="1">
    <location>
        <begin position="286"/>
        <end position="327"/>
    </location>
</feature>
<comment type="caution">
    <text evidence="3">The sequence shown here is derived from an EMBL/GenBank/DDBJ whole genome shotgun (WGS) entry which is preliminary data.</text>
</comment>